<dbReference type="AlphaFoldDB" id="A0A2H9THB1"/>
<keyword evidence="5" id="KW-0539">Nucleus</keyword>
<sequence length="104" mass="12161">MSASRSRLPPEVNRILFVRNLPYKISSEDMYDLFGKGTNKETRGTAYVVYDDIYDAKNACEHLSGFNLLGRYLIVLYWQPNKITKRNTERQRAELETLRAQNNL</sequence>
<protein>
    <submittedName>
        <fullName evidence="8">RNA-binding domain-containing protein</fullName>
    </submittedName>
</protein>
<dbReference type="EMBL" id="MTSL01000189">
    <property type="protein sequence ID" value="PJF17144.1"/>
    <property type="molecule type" value="Genomic_DNA"/>
</dbReference>
<dbReference type="GO" id="GO:0008380">
    <property type="term" value="P:RNA splicing"/>
    <property type="evidence" value="ECO:0007669"/>
    <property type="project" value="UniProtKB-KW"/>
</dbReference>
<gene>
    <name evidence="8" type="ORF">PSACC_03034</name>
</gene>
<evidence type="ECO:0000256" key="2">
    <source>
        <dbReference type="ARBA" id="ARBA00022664"/>
    </source>
</evidence>
<dbReference type="SMART" id="SM00360">
    <property type="entry name" value="RRM"/>
    <property type="match status" value="1"/>
</dbReference>
<feature type="domain" description="RRM" evidence="7">
    <location>
        <begin position="14"/>
        <end position="80"/>
    </location>
</feature>
<dbReference type="SUPFAM" id="SSF54928">
    <property type="entry name" value="RNA-binding domain, RBD"/>
    <property type="match status" value="1"/>
</dbReference>
<dbReference type="GO" id="GO:0005686">
    <property type="term" value="C:U2 snRNP"/>
    <property type="evidence" value="ECO:0007669"/>
    <property type="project" value="EnsemblFungi"/>
</dbReference>
<keyword evidence="4" id="KW-0508">mRNA splicing</keyword>
<evidence type="ECO:0000313" key="8">
    <source>
        <dbReference type="EMBL" id="PJF17144.1"/>
    </source>
</evidence>
<dbReference type="OrthoDB" id="275748at2759"/>
<dbReference type="InterPro" id="IPR000504">
    <property type="entry name" value="RRM_dom"/>
</dbReference>
<organism evidence="8 9">
    <name type="scientific">Paramicrosporidium saccamoebae</name>
    <dbReference type="NCBI Taxonomy" id="1246581"/>
    <lineage>
        <taxon>Eukaryota</taxon>
        <taxon>Fungi</taxon>
        <taxon>Fungi incertae sedis</taxon>
        <taxon>Cryptomycota</taxon>
        <taxon>Cryptomycota incertae sedis</taxon>
        <taxon>Paramicrosporidium</taxon>
    </lineage>
</organism>
<evidence type="ECO:0000256" key="4">
    <source>
        <dbReference type="ARBA" id="ARBA00023187"/>
    </source>
</evidence>
<dbReference type="Proteomes" id="UP000240830">
    <property type="component" value="Unassembled WGS sequence"/>
</dbReference>
<evidence type="ECO:0000259" key="7">
    <source>
        <dbReference type="PROSITE" id="PS50102"/>
    </source>
</evidence>
<dbReference type="Pfam" id="PF00076">
    <property type="entry name" value="RRM_1"/>
    <property type="match status" value="1"/>
</dbReference>
<comment type="caution">
    <text evidence="8">The sequence shown here is derived from an EMBL/GenBank/DDBJ whole genome shotgun (WGS) entry which is preliminary data.</text>
</comment>
<accession>A0A2H9THB1</accession>
<dbReference type="CDD" id="cd12241">
    <property type="entry name" value="RRM_SF3B14"/>
    <property type="match status" value="1"/>
</dbReference>
<evidence type="ECO:0000313" key="9">
    <source>
        <dbReference type="Proteomes" id="UP000240830"/>
    </source>
</evidence>
<dbReference type="STRING" id="1246581.A0A2H9THB1"/>
<dbReference type="InterPro" id="IPR034150">
    <property type="entry name" value="SF3B6_RRM"/>
</dbReference>
<keyword evidence="2" id="KW-0507">mRNA processing</keyword>
<keyword evidence="3 6" id="KW-0694">RNA-binding</keyword>
<evidence type="ECO:0000256" key="3">
    <source>
        <dbReference type="ARBA" id="ARBA00022884"/>
    </source>
</evidence>
<name>A0A2H9THB1_9FUNG</name>
<dbReference type="GO" id="GO:0003723">
    <property type="term" value="F:RNA binding"/>
    <property type="evidence" value="ECO:0007669"/>
    <property type="project" value="UniProtKB-UniRule"/>
</dbReference>
<dbReference type="PROSITE" id="PS50102">
    <property type="entry name" value="RRM"/>
    <property type="match status" value="1"/>
</dbReference>
<evidence type="ECO:0000256" key="5">
    <source>
        <dbReference type="ARBA" id="ARBA00023242"/>
    </source>
</evidence>
<dbReference type="InterPro" id="IPR012677">
    <property type="entry name" value="Nucleotide-bd_a/b_plait_sf"/>
</dbReference>
<keyword evidence="9" id="KW-1185">Reference proteome</keyword>
<dbReference type="GO" id="GO:0006397">
    <property type="term" value="P:mRNA processing"/>
    <property type="evidence" value="ECO:0007669"/>
    <property type="project" value="UniProtKB-KW"/>
</dbReference>
<evidence type="ECO:0000256" key="1">
    <source>
        <dbReference type="ARBA" id="ARBA00004123"/>
    </source>
</evidence>
<comment type="subcellular location">
    <subcellularLocation>
        <location evidence="1">Nucleus</location>
    </subcellularLocation>
</comment>
<dbReference type="InterPro" id="IPR035979">
    <property type="entry name" value="RBD_domain_sf"/>
</dbReference>
<dbReference type="Gene3D" id="3.30.70.330">
    <property type="match status" value="1"/>
</dbReference>
<reference evidence="8 9" key="1">
    <citation type="submission" date="2016-10" db="EMBL/GenBank/DDBJ databases">
        <title>The genome of Paramicrosporidium saccamoebae is the missing link in understanding Cryptomycota and Microsporidia evolution.</title>
        <authorList>
            <person name="Quandt C.A."/>
            <person name="Beaudet D."/>
            <person name="Corsaro D."/>
            <person name="Michel R."/>
            <person name="Corradi N."/>
            <person name="James T."/>
        </authorList>
    </citation>
    <scope>NUCLEOTIDE SEQUENCE [LARGE SCALE GENOMIC DNA]</scope>
    <source>
        <strain evidence="8 9">KSL3</strain>
    </source>
</reference>
<evidence type="ECO:0000256" key="6">
    <source>
        <dbReference type="PROSITE-ProRule" id="PRU00176"/>
    </source>
</evidence>
<proteinExistence type="predicted"/>